<proteinExistence type="predicted"/>
<evidence type="ECO:0000313" key="3">
    <source>
        <dbReference type="EMBL" id="SPD11912.1"/>
    </source>
</evidence>
<feature type="domain" description="FAR1" evidence="1">
    <location>
        <begin position="59"/>
        <end position="146"/>
    </location>
</feature>
<dbReference type="AlphaFoldDB" id="A0A2N9HI79"/>
<dbReference type="InterPro" id="IPR004330">
    <property type="entry name" value="FAR1_DNA_bnd_dom"/>
</dbReference>
<sequence length="521" mass="59442">MSTSEMDGVRSFAASTSVVEESAQPVEGNMQDTLESVLRNSVIEPSVGMKFDSLLEVTEFYKNYAYSKGFATMIRNSRKNKGFIETFYINLKCNKEGTYSSSVDDTSKKRSTIKNSCETGIKASMDSTDRKLRILGFIENHNHDLSSSKSRHFAAFRHISMDTRRRLLINDNIGVRVNNSIKSSIVEAGGYENVTYNQKDVCNFLNKERRLKCREGDGQALHDYFVRMQGKNSNFYHALDLDDELRVWKVFWVDVRSRAAYESFRDVIIFDITYLTNKYDMPFALFIGINHYGKSIIFGCELLSGEDTDSFVWVFRQWCKGCIVKEVVRDGEEVKYKIQDEATTGRFFEVRFSSSECLESMTVLPDGYILDRWRKDIERKHTYVSTCTDDVQHNPVLERYKKLHRLAVGVLEIGAESVENFNVLEKMKQLKSSMEEAVSKPKKKRNTAAARNLAQSTLTIGVGGSAYEDGSISNMEYSMSMSHSDDGVIDLTNPMPSQSFVLESMSRSQAHRYEDQASNLT</sequence>
<gene>
    <name evidence="3" type="ORF">FSB_LOCUS39794</name>
</gene>
<feature type="domain" description="MULE transposase" evidence="2">
    <location>
        <begin position="267"/>
        <end position="318"/>
    </location>
</feature>
<reference evidence="3" key="1">
    <citation type="submission" date="2018-02" db="EMBL/GenBank/DDBJ databases">
        <authorList>
            <person name="Cohen D.B."/>
            <person name="Kent A.D."/>
        </authorList>
    </citation>
    <scope>NUCLEOTIDE SEQUENCE</scope>
</reference>
<dbReference type="Pfam" id="PF10551">
    <property type="entry name" value="MULE"/>
    <property type="match status" value="1"/>
</dbReference>
<evidence type="ECO:0000259" key="2">
    <source>
        <dbReference type="Pfam" id="PF10551"/>
    </source>
</evidence>
<dbReference type="PANTHER" id="PTHR47718">
    <property type="entry name" value="OS01G0519700 PROTEIN"/>
    <property type="match status" value="1"/>
</dbReference>
<dbReference type="PANTHER" id="PTHR47718:SF13">
    <property type="entry name" value="OS09G0290500 PROTEIN"/>
    <property type="match status" value="1"/>
</dbReference>
<evidence type="ECO:0000259" key="1">
    <source>
        <dbReference type="Pfam" id="PF03101"/>
    </source>
</evidence>
<name>A0A2N9HI79_FAGSY</name>
<organism evidence="3">
    <name type="scientific">Fagus sylvatica</name>
    <name type="common">Beechnut</name>
    <dbReference type="NCBI Taxonomy" id="28930"/>
    <lineage>
        <taxon>Eukaryota</taxon>
        <taxon>Viridiplantae</taxon>
        <taxon>Streptophyta</taxon>
        <taxon>Embryophyta</taxon>
        <taxon>Tracheophyta</taxon>
        <taxon>Spermatophyta</taxon>
        <taxon>Magnoliopsida</taxon>
        <taxon>eudicotyledons</taxon>
        <taxon>Gunneridae</taxon>
        <taxon>Pentapetalae</taxon>
        <taxon>rosids</taxon>
        <taxon>fabids</taxon>
        <taxon>Fagales</taxon>
        <taxon>Fagaceae</taxon>
        <taxon>Fagus</taxon>
    </lineage>
</organism>
<dbReference type="EMBL" id="OIVN01003535">
    <property type="protein sequence ID" value="SPD11912.1"/>
    <property type="molecule type" value="Genomic_DNA"/>
</dbReference>
<dbReference type="InterPro" id="IPR018289">
    <property type="entry name" value="MULE_transposase_dom"/>
</dbReference>
<accession>A0A2N9HI79</accession>
<protein>
    <submittedName>
        <fullName evidence="3">Uncharacterized protein</fullName>
    </submittedName>
</protein>
<dbReference type="Pfam" id="PF03101">
    <property type="entry name" value="FAR1"/>
    <property type="match status" value="1"/>
</dbReference>